<dbReference type="Gene3D" id="3.20.20.220">
    <property type="match status" value="1"/>
</dbReference>
<protein>
    <recommendedName>
        <fullName evidence="2">Proline dehydrogenase domain-containing protein</fullName>
    </recommendedName>
</protein>
<accession>A0A1G2PJU9</accession>
<dbReference type="AlphaFoldDB" id="A0A1G2PJU9"/>
<feature type="domain" description="Proline dehydrogenase" evidence="2">
    <location>
        <begin position="23"/>
        <end position="262"/>
    </location>
</feature>
<keyword evidence="1" id="KW-0560">Oxidoreductase</keyword>
<evidence type="ECO:0000313" key="3">
    <source>
        <dbReference type="EMBL" id="OHA48598.1"/>
    </source>
</evidence>
<dbReference type="PANTHER" id="PTHR13914:SF0">
    <property type="entry name" value="PROLINE DEHYDROGENASE 1, MITOCHONDRIAL"/>
    <property type="match status" value="1"/>
</dbReference>
<evidence type="ECO:0000313" key="4">
    <source>
        <dbReference type="Proteomes" id="UP000177629"/>
    </source>
</evidence>
<dbReference type="InterPro" id="IPR015659">
    <property type="entry name" value="Proline_oxidase"/>
</dbReference>
<organism evidence="3 4">
    <name type="scientific">Candidatus Terrybacteria bacterium RIFCSPHIGHO2_01_FULL_48_17</name>
    <dbReference type="NCBI Taxonomy" id="1802362"/>
    <lineage>
        <taxon>Bacteria</taxon>
        <taxon>Candidatus Terryibacteriota</taxon>
    </lineage>
</organism>
<dbReference type="Proteomes" id="UP000177629">
    <property type="component" value="Unassembled WGS sequence"/>
</dbReference>
<dbReference type="PANTHER" id="PTHR13914">
    <property type="entry name" value="PROLINE OXIDASE"/>
    <property type="match status" value="1"/>
</dbReference>
<dbReference type="InterPro" id="IPR029041">
    <property type="entry name" value="FAD-linked_oxidoreductase-like"/>
</dbReference>
<dbReference type="GO" id="GO:0006562">
    <property type="term" value="P:L-proline catabolic process"/>
    <property type="evidence" value="ECO:0007669"/>
    <property type="project" value="InterPro"/>
</dbReference>
<comment type="caution">
    <text evidence="3">The sequence shown here is derived from an EMBL/GenBank/DDBJ whole genome shotgun (WGS) entry which is preliminary data.</text>
</comment>
<evidence type="ECO:0000259" key="2">
    <source>
        <dbReference type="Pfam" id="PF01619"/>
    </source>
</evidence>
<name>A0A1G2PJU9_9BACT</name>
<dbReference type="InterPro" id="IPR002872">
    <property type="entry name" value="Proline_DH_dom"/>
</dbReference>
<dbReference type="SUPFAM" id="SSF51730">
    <property type="entry name" value="FAD-linked oxidoreductase"/>
    <property type="match status" value="1"/>
</dbReference>
<proteinExistence type="predicted"/>
<reference evidence="3 4" key="1">
    <citation type="journal article" date="2016" name="Nat. Commun.">
        <title>Thousands of microbial genomes shed light on interconnected biogeochemical processes in an aquifer system.</title>
        <authorList>
            <person name="Anantharaman K."/>
            <person name="Brown C.T."/>
            <person name="Hug L.A."/>
            <person name="Sharon I."/>
            <person name="Castelle C.J."/>
            <person name="Probst A.J."/>
            <person name="Thomas B.C."/>
            <person name="Singh A."/>
            <person name="Wilkins M.J."/>
            <person name="Karaoz U."/>
            <person name="Brodie E.L."/>
            <person name="Williams K.H."/>
            <person name="Hubbard S.S."/>
            <person name="Banfield J.F."/>
        </authorList>
    </citation>
    <scope>NUCLEOTIDE SEQUENCE [LARGE SCALE GENOMIC DNA]</scope>
</reference>
<evidence type="ECO:0000256" key="1">
    <source>
        <dbReference type="ARBA" id="ARBA00023002"/>
    </source>
</evidence>
<dbReference type="EMBL" id="MHSS01000005">
    <property type="protein sequence ID" value="OHA48598.1"/>
    <property type="molecule type" value="Genomic_DNA"/>
</dbReference>
<dbReference type="Pfam" id="PF01619">
    <property type="entry name" value="Pro_dh"/>
    <property type="match status" value="1"/>
</dbReference>
<dbReference type="GO" id="GO:0004657">
    <property type="term" value="F:proline dehydrogenase activity"/>
    <property type="evidence" value="ECO:0007669"/>
    <property type="project" value="InterPro"/>
</dbReference>
<dbReference type="STRING" id="1802362.A2806_00360"/>
<gene>
    <name evidence="3" type="ORF">A2806_00360</name>
</gene>
<sequence>MVKKLLGGRFIAGTKRQDATWVAHKLAQTGLAPIVNILGEHADRKDAANAARNEYENLIQELRVVPNARIALKPSLIGALISPEILYENFGMLARTAAQNGVSLEVDIEGETLAHHTYDLALLARNQHRVNTRAAVAVRLTQDHEIQKLIAAGIPIRLVKGAYTNTTDASRNNKEYVQTRFQNLAKILLEQGKQPAFATQDADLIHFVIEEAKRIGKDSNDFEIQFLFGLRQKTARALLRDGWQVAIYLPYGNDYFSYAIRRWRYFFTRPNDFLAAFFG</sequence>